<keyword evidence="2" id="KW-1185">Reference proteome</keyword>
<reference evidence="1" key="1">
    <citation type="submission" date="2018-11" db="EMBL/GenBank/DDBJ databases">
        <authorList>
            <consortium name="Pathogen Informatics"/>
        </authorList>
    </citation>
    <scope>NUCLEOTIDE SEQUENCE</scope>
</reference>
<comment type="caution">
    <text evidence="1">The sequence shown here is derived from an EMBL/GenBank/DDBJ whole genome shotgun (WGS) entry which is preliminary data.</text>
</comment>
<dbReference type="EMBL" id="CAAALY010028356">
    <property type="protein sequence ID" value="VEL16411.1"/>
    <property type="molecule type" value="Genomic_DNA"/>
</dbReference>
<sequence>MTLEYTVLSPVLMKPGQTLALRGVLSPLGGMNQVNVLQVPYSSTKLRQKWLCVSRLRPVGLLLLPLRLQ</sequence>
<gene>
    <name evidence="1" type="ORF">PXEA_LOCUS9851</name>
</gene>
<protein>
    <submittedName>
        <fullName evidence="1">Uncharacterized protein</fullName>
    </submittedName>
</protein>
<dbReference type="Proteomes" id="UP000784294">
    <property type="component" value="Unassembled WGS sequence"/>
</dbReference>
<evidence type="ECO:0000313" key="1">
    <source>
        <dbReference type="EMBL" id="VEL16411.1"/>
    </source>
</evidence>
<accession>A0A448WNU4</accession>
<organism evidence="1 2">
    <name type="scientific">Protopolystoma xenopodis</name>
    <dbReference type="NCBI Taxonomy" id="117903"/>
    <lineage>
        <taxon>Eukaryota</taxon>
        <taxon>Metazoa</taxon>
        <taxon>Spiralia</taxon>
        <taxon>Lophotrochozoa</taxon>
        <taxon>Platyhelminthes</taxon>
        <taxon>Monogenea</taxon>
        <taxon>Polyopisthocotylea</taxon>
        <taxon>Polystomatidea</taxon>
        <taxon>Polystomatidae</taxon>
        <taxon>Protopolystoma</taxon>
    </lineage>
</organism>
<name>A0A448WNU4_9PLAT</name>
<proteinExistence type="predicted"/>
<dbReference type="AlphaFoldDB" id="A0A448WNU4"/>
<evidence type="ECO:0000313" key="2">
    <source>
        <dbReference type="Proteomes" id="UP000784294"/>
    </source>
</evidence>